<dbReference type="Pfam" id="PF01199">
    <property type="entry name" value="Ribosomal_L34e"/>
    <property type="match status" value="1"/>
</dbReference>
<evidence type="ECO:0008006" key="5">
    <source>
        <dbReference type="Google" id="ProtNLM"/>
    </source>
</evidence>
<dbReference type="GO" id="GO:0003735">
    <property type="term" value="F:structural constituent of ribosome"/>
    <property type="evidence" value="ECO:0007669"/>
    <property type="project" value="InterPro"/>
</dbReference>
<dbReference type="GO" id="GO:1990904">
    <property type="term" value="C:ribonucleoprotein complex"/>
    <property type="evidence" value="ECO:0007669"/>
    <property type="project" value="UniProtKB-KW"/>
</dbReference>
<dbReference type="AlphaFoldDB" id="A0A7S0ZEN1"/>
<dbReference type="InterPro" id="IPR038562">
    <property type="entry name" value="Ribosomal_eL34_C_sf"/>
</dbReference>
<dbReference type="Gene3D" id="6.20.340.10">
    <property type="match status" value="1"/>
</dbReference>
<comment type="similarity">
    <text evidence="1">Belongs to the eukaryotic ribosomal protein eL34 family.</text>
</comment>
<evidence type="ECO:0000256" key="3">
    <source>
        <dbReference type="ARBA" id="ARBA00023274"/>
    </source>
</evidence>
<dbReference type="EMBL" id="HBFP01005350">
    <property type="protein sequence ID" value="CAD8819399.1"/>
    <property type="molecule type" value="Transcribed_RNA"/>
</dbReference>
<dbReference type="InterPro" id="IPR008195">
    <property type="entry name" value="Ribosomal_eL34"/>
</dbReference>
<reference evidence="4" key="1">
    <citation type="submission" date="2021-01" db="EMBL/GenBank/DDBJ databases">
        <authorList>
            <person name="Corre E."/>
            <person name="Pelletier E."/>
            <person name="Niang G."/>
            <person name="Scheremetjew M."/>
            <person name="Finn R."/>
            <person name="Kale V."/>
            <person name="Holt S."/>
            <person name="Cochrane G."/>
            <person name="Meng A."/>
            <person name="Brown T."/>
            <person name="Cohen L."/>
        </authorList>
    </citation>
    <scope>NUCLEOTIDE SEQUENCE</scope>
    <source>
        <strain evidence="4">CCMP3278</strain>
    </source>
</reference>
<name>A0A7S0ZEN1_9RHOD</name>
<dbReference type="PANTHER" id="PTHR10759">
    <property type="entry name" value="60S RIBOSOMAL PROTEIN L34"/>
    <property type="match status" value="1"/>
</dbReference>
<organism evidence="4">
    <name type="scientific">Timspurckia oligopyrenoides</name>
    <dbReference type="NCBI Taxonomy" id="708627"/>
    <lineage>
        <taxon>Eukaryota</taxon>
        <taxon>Rhodophyta</taxon>
        <taxon>Bangiophyceae</taxon>
        <taxon>Porphyridiales</taxon>
        <taxon>Porphyridiaceae</taxon>
        <taxon>Timspurckia</taxon>
    </lineage>
</organism>
<dbReference type="GO" id="GO:0005840">
    <property type="term" value="C:ribosome"/>
    <property type="evidence" value="ECO:0007669"/>
    <property type="project" value="UniProtKB-KW"/>
</dbReference>
<dbReference type="PRINTS" id="PR01250">
    <property type="entry name" value="RIBOSOMALL34"/>
</dbReference>
<gene>
    <name evidence="4" type="ORF">TOLI1172_LOCUS3788</name>
</gene>
<keyword evidence="2" id="KW-0689">Ribosomal protein</keyword>
<proteinExistence type="inferred from homology"/>
<keyword evidence="3" id="KW-0687">Ribonucleoprotein</keyword>
<protein>
    <recommendedName>
        <fullName evidence="5">60S ribosomal protein L34</fullName>
    </recommendedName>
</protein>
<evidence type="ECO:0000256" key="2">
    <source>
        <dbReference type="ARBA" id="ARBA00022980"/>
    </source>
</evidence>
<evidence type="ECO:0000256" key="1">
    <source>
        <dbReference type="ARBA" id="ARBA00009875"/>
    </source>
</evidence>
<sequence>MGSDKRVVLRKRHSYATRSNLIKKVKTPGGKLLVHYLKKKAKVPVCGDTGEKLNGIASTRPNTRMNISRPKKTVSRAYGGVLCGSALRDRIVRAFLMEEQKIVKSVLKSHK</sequence>
<dbReference type="Gene3D" id="6.20.370.70">
    <property type="match status" value="1"/>
</dbReference>
<dbReference type="GO" id="GO:0006412">
    <property type="term" value="P:translation"/>
    <property type="evidence" value="ECO:0007669"/>
    <property type="project" value="InterPro"/>
</dbReference>
<evidence type="ECO:0000313" key="4">
    <source>
        <dbReference type="EMBL" id="CAD8819399.1"/>
    </source>
</evidence>
<accession>A0A7S0ZEN1</accession>